<dbReference type="GO" id="GO:0030136">
    <property type="term" value="C:clathrin-coated vesicle"/>
    <property type="evidence" value="ECO:0007669"/>
    <property type="project" value="UniProtKB-SubCell"/>
</dbReference>
<evidence type="ECO:0000256" key="4">
    <source>
        <dbReference type="ARBA" id="ARBA00022583"/>
    </source>
</evidence>
<comment type="subcellular location">
    <subcellularLocation>
        <location evidence="1">Cytoplasmic vesicle</location>
        <location evidence="1">Clathrin-coated vesicle</location>
    </subcellularLocation>
    <subcellularLocation>
        <location evidence="2">Golgi apparatus</location>
    </subcellularLocation>
    <subcellularLocation>
        <location evidence="3">Membrane</location>
        <location evidence="3">Clathrin-coated pit</location>
    </subcellularLocation>
</comment>
<dbReference type="GO" id="GO:0000149">
    <property type="term" value="F:SNARE binding"/>
    <property type="evidence" value="ECO:0007669"/>
    <property type="project" value="TreeGrafter"/>
</dbReference>
<evidence type="ECO:0000256" key="5">
    <source>
        <dbReference type="ARBA" id="ARBA00023034"/>
    </source>
</evidence>
<dbReference type="GO" id="GO:0005545">
    <property type="term" value="F:1-phosphatidylinositol binding"/>
    <property type="evidence" value="ECO:0007669"/>
    <property type="project" value="TreeGrafter"/>
</dbReference>
<dbReference type="SMART" id="SM00273">
    <property type="entry name" value="ENTH"/>
    <property type="match status" value="1"/>
</dbReference>
<keyword evidence="5" id="KW-0333">Golgi apparatus</keyword>
<evidence type="ECO:0000259" key="9">
    <source>
        <dbReference type="PROSITE" id="PS50942"/>
    </source>
</evidence>
<dbReference type="GO" id="GO:0006900">
    <property type="term" value="P:vesicle budding from membrane"/>
    <property type="evidence" value="ECO:0007669"/>
    <property type="project" value="TreeGrafter"/>
</dbReference>
<dbReference type="InterPro" id="IPR008942">
    <property type="entry name" value="ENTH_VHS"/>
</dbReference>
<dbReference type="CDD" id="cd16987">
    <property type="entry name" value="ANTH_N_AP180_plant"/>
    <property type="match status" value="1"/>
</dbReference>
<accession>A0A6P4AAS1</accession>
<dbReference type="KEGG" id="zju:107420727"/>
<dbReference type="GO" id="GO:0005905">
    <property type="term" value="C:clathrin-coated pit"/>
    <property type="evidence" value="ECO:0007669"/>
    <property type="project" value="UniProtKB-SubCell"/>
</dbReference>
<evidence type="ECO:0000313" key="11">
    <source>
        <dbReference type="RefSeq" id="XP_015885248.3"/>
    </source>
</evidence>
<proteinExistence type="predicted"/>
<dbReference type="GO" id="GO:0072583">
    <property type="term" value="P:clathrin-dependent endocytosis"/>
    <property type="evidence" value="ECO:0007669"/>
    <property type="project" value="InterPro"/>
</dbReference>
<evidence type="ECO:0000256" key="3">
    <source>
        <dbReference type="ARBA" id="ARBA00004600"/>
    </source>
</evidence>
<dbReference type="GO" id="GO:0032050">
    <property type="term" value="F:clathrin heavy chain binding"/>
    <property type="evidence" value="ECO:0007669"/>
    <property type="project" value="TreeGrafter"/>
</dbReference>
<dbReference type="AlphaFoldDB" id="A0A6P4AAS1"/>
<evidence type="ECO:0000313" key="10">
    <source>
        <dbReference type="Proteomes" id="UP001652623"/>
    </source>
</evidence>
<keyword evidence="10" id="KW-1185">Reference proteome</keyword>
<dbReference type="InterPro" id="IPR013809">
    <property type="entry name" value="ENTH"/>
</dbReference>
<dbReference type="InterPro" id="IPR045192">
    <property type="entry name" value="AP180-like"/>
</dbReference>
<keyword evidence="6" id="KW-0472">Membrane</keyword>
<keyword evidence="8" id="KW-0968">Cytoplasmic vesicle</keyword>
<dbReference type="PROSITE" id="PS50942">
    <property type="entry name" value="ENTH"/>
    <property type="match status" value="1"/>
</dbReference>
<dbReference type="PANTHER" id="PTHR22951:SF24">
    <property type="entry name" value="ENTH DOMAIN-CONTAINING PROTEIN"/>
    <property type="match status" value="1"/>
</dbReference>
<dbReference type="InterPro" id="IPR048050">
    <property type="entry name" value="ANTH_N_plant"/>
</dbReference>
<keyword evidence="7" id="KW-0168">Coated pit</keyword>
<name>A0A6P4AAS1_ZIZJJ</name>
<gene>
    <name evidence="11" type="primary">LOC107420727</name>
</gene>
<reference evidence="11" key="1">
    <citation type="submission" date="2025-08" db="UniProtKB">
        <authorList>
            <consortium name="RefSeq"/>
        </authorList>
    </citation>
    <scope>IDENTIFICATION</scope>
    <source>
        <tissue evidence="11">Seedling</tissue>
    </source>
</reference>
<dbReference type="SUPFAM" id="SSF48464">
    <property type="entry name" value="ENTH/VHS domain"/>
    <property type="match status" value="1"/>
</dbReference>
<dbReference type="InParanoid" id="A0A6P4AAS1"/>
<dbReference type="Proteomes" id="UP001652623">
    <property type="component" value="Chromosome 5"/>
</dbReference>
<evidence type="ECO:0000256" key="1">
    <source>
        <dbReference type="ARBA" id="ARBA00004132"/>
    </source>
</evidence>
<dbReference type="GO" id="GO:0005546">
    <property type="term" value="F:phosphatidylinositol-4,5-bisphosphate binding"/>
    <property type="evidence" value="ECO:0007669"/>
    <property type="project" value="TreeGrafter"/>
</dbReference>
<evidence type="ECO:0000256" key="6">
    <source>
        <dbReference type="ARBA" id="ARBA00023136"/>
    </source>
</evidence>
<dbReference type="GO" id="GO:0048268">
    <property type="term" value="P:clathrin coat assembly"/>
    <property type="evidence" value="ECO:0007669"/>
    <property type="project" value="InterPro"/>
</dbReference>
<dbReference type="GeneID" id="107420727"/>
<dbReference type="InterPro" id="IPR011417">
    <property type="entry name" value="ANTH_dom"/>
</dbReference>
<dbReference type="PANTHER" id="PTHR22951">
    <property type="entry name" value="CLATHRIN ASSEMBLY PROTEIN"/>
    <property type="match status" value="1"/>
</dbReference>
<dbReference type="Pfam" id="PF07651">
    <property type="entry name" value="ANTH"/>
    <property type="match status" value="1"/>
</dbReference>
<dbReference type="Gene3D" id="1.25.40.90">
    <property type="match status" value="1"/>
</dbReference>
<feature type="domain" description="ENTH" evidence="9">
    <location>
        <begin position="26"/>
        <end position="164"/>
    </location>
</feature>
<sequence>MGRRKKIRNLLGILKDKASLIKAAISINRQLSSINVAVLRATTHNPSSPPSENCIAAVLALGHSSRTTSCACIVALMDRLHATHSAPVALKCLFTAHNIATNGSFILKDQLSFYPSSGGQNFLNLSDFRDESDADTWELSSWVRWYAAVVEQNLIVSRSLGYYYSPRGKEFDNNKLSLLLSSELLGEIDVLVDHVERTCDAPENLNLQRNNLVYEVVTMVGEDYRLVQRELFVRLKEIEDRMESLSSSELTRLLSALKRLEECREKLVALFVNRRKNVVFWDLIRQMTTKLVEMKEKREQKKLEWKKSTNESNRFWNPFVESGPIVSVSVGNVMAHGWA</sequence>
<protein>
    <submittedName>
        <fullName evidence="11">Clathrin assembly protein At4g40080</fullName>
    </submittedName>
</protein>
<dbReference type="RefSeq" id="XP_015885248.3">
    <property type="nucleotide sequence ID" value="XM_016029762.4"/>
</dbReference>
<dbReference type="GO" id="GO:0005794">
    <property type="term" value="C:Golgi apparatus"/>
    <property type="evidence" value="ECO:0007669"/>
    <property type="project" value="UniProtKB-SubCell"/>
</dbReference>
<evidence type="ECO:0000256" key="8">
    <source>
        <dbReference type="ARBA" id="ARBA00023329"/>
    </source>
</evidence>
<evidence type="ECO:0000256" key="2">
    <source>
        <dbReference type="ARBA" id="ARBA00004555"/>
    </source>
</evidence>
<organism evidence="10 11">
    <name type="scientific">Ziziphus jujuba</name>
    <name type="common">Chinese jujube</name>
    <name type="synonym">Ziziphus sativa</name>
    <dbReference type="NCBI Taxonomy" id="326968"/>
    <lineage>
        <taxon>Eukaryota</taxon>
        <taxon>Viridiplantae</taxon>
        <taxon>Streptophyta</taxon>
        <taxon>Embryophyta</taxon>
        <taxon>Tracheophyta</taxon>
        <taxon>Spermatophyta</taxon>
        <taxon>Magnoliopsida</taxon>
        <taxon>eudicotyledons</taxon>
        <taxon>Gunneridae</taxon>
        <taxon>Pentapetalae</taxon>
        <taxon>rosids</taxon>
        <taxon>fabids</taxon>
        <taxon>Rosales</taxon>
        <taxon>Rhamnaceae</taxon>
        <taxon>Paliureae</taxon>
        <taxon>Ziziphus</taxon>
    </lineage>
</organism>
<evidence type="ECO:0000256" key="7">
    <source>
        <dbReference type="ARBA" id="ARBA00023176"/>
    </source>
</evidence>
<keyword evidence="4" id="KW-0254">Endocytosis</keyword>